<evidence type="ECO:0000256" key="1">
    <source>
        <dbReference type="ARBA" id="ARBA00035012"/>
    </source>
</evidence>
<dbReference type="RefSeq" id="WP_238803977.1">
    <property type="nucleotide sequence ID" value="NZ_CAKLPY010000001.1"/>
</dbReference>
<dbReference type="SMART" id="SM00950">
    <property type="entry name" value="Piwi"/>
    <property type="match status" value="1"/>
</dbReference>
<dbReference type="InterPro" id="IPR012337">
    <property type="entry name" value="RNaseH-like_sf"/>
</dbReference>
<feature type="domain" description="Piwi" evidence="3">
    <location>
        <begin position="385"/>
        <end position="677"/>
    </location>
</feature>
<protein>
    <recommendedName>
        <fullName evidence="2">Protein argonaute</fullName>
    </recommendedName>
</protein>
<accession>A0ABM9AKG1</accession>
<dbReference type="SUPFAM" id="SSF53098">
    <property type="entry name" value="Ribonuclease H-like"/>
    <property type="match status" value="1"/>
</dbReference>
<comment type="similarity">
    <text evidence="1">Belongs to the argonaute family. Long pAgo subfamily.</text>
</comment>
<dbReference type="Pfam" id="PF02171">
    <property type="entry name" value="Piwi"/>
    <property type="match status" value="1"/>
</dbReference>
<dbReference type="Proteomes" id="UP000837932">
    <property type="component" value="Unassembled WGS sequence"/>
</dbReference>
<comment type="caution">
    <text evidence="4">The sequence shown here is derived from an EMBL/GenBank/DDBJ whole genome shotgun (WGS) entry which is preliminary data.</text>
</comment>
<evidence type="ECO:0000313" key="5">
    <source>
        <dbReference type="Proteomes" id="UP000837932"/>
    </source>
</evidence>
<dbReference type="Gene3D" id="3.40.50.2300">
    <property type="match status" value="1"/>
</dbReference>
<evidence type="ECO:0000256" key="2">
    <source>
        <dbReference type="ARBA" id="ARBA00035032"/>
    </source>
</evidence>
<sequence>MNLTLNLIPFTPIQSSKTFGFITKNREGYYPLTKAEFPFFTQETYDELLEKNIKTLYTDFKTTEDCEYVYELNLSESYKFAKHYYTFLLYEYFLDKAAIMYPDFVKSIVVWMKIPQKTNAEISQYQRFTIKVQIEKVTDQPELILSYDGISEVYNKSIEELTEFPSKLYHKVVYQNRIYKYEEMPPAFKNYLHELYPLLNNPMKYYLGKVSPRTNPRKNTYISYLSEINDFYKTYLDNDNFRSVINIDVQGFYQLPNDKILSTKSDSNNLLFGTGTDTSPYTGIYQKGVYKPSSFSNVKFFFIYQESKSNQELARKLYNYFTTGYSIPNKYGEGTKETFPPLSKFIKQPFNIDKGSRLEFQSTETLIKDLRKYLHDRNPDKNTQYVAIYISSVAKNNTDVAKHELYYKVKELLLKENITSQVIYNENINSKSFQYYLPNIAIALLAKLNGVPWRLNRPPKNELIVGIGAFYSHTAKCRFVGSAFCFNNEGDFLNFDSFPAENTNLLAHSIRTAVLTYLDTYKDAQRLIIHFYKTMSHEELQPILAILYKLNINIPVFIITINKTESKDLTAFDTLVPNFLMPISGTIIQTSYRQFLLFNNTRYSEEPKVNGGYPFPIKLSFSCSNPELLKDFSTITELIDQVYQFSRMYWKSVSQQNLPVTIKYPEMVAEMFPHFDSDIIPEFGRKSLWFL</sequence>
<evidence type="ECO:0000259" key="3">
    <source>
        <dbReference type="PROSITE" id="PS50822"/>
    </source>
</evidence>
<proteinExistence type="inferred from homology"/>
<dbReference type="Gene3D" id="3.30.420.10">
    <property type="entry name" value="Ribonuclease H-like superfamily/Ribonuclease H"/>
    <property type="match status" value="1"/>
</dbReference>
<reference evidence="4" key="1">
    <citation type="submission" date="2021-12" db="EMBL/GenBank/DDBJ databases">
        <authorList>
            <person name="Rodrigo-Torres L."/>
            <person name="Arahal R. D."/>
            <person name="Lucena T."/>
        </authorList>
    </citation>
    <scope>NUCLEOTIDE SEQUENCE</scope>
    <source>
        <strain evidence="4">CECT 8858</strain>
    </source>
</reference>
<organism evidence="4 5">
    <name type="scientific">Emticicia aquatica</name>
    <dbReference type="NCBI Taxonomy" id="1681835"/>
    <lineage>
        <taxon>Bacteria</taxon>
        <taxon>Pseudomonadati</taxon>
        <taxon>Bacteroidota</taxon>
        <taxon>Cytophagia</taxon>
        <taxon>Cytophagales</taxon>
        <taxon>Leadbetterellaceae</taxon>
        <taxon>Emticicia</taxon>
    </lineage>
</organism>
<gene>
    <name evidence="4" type="ORF">EMA8858_00335</name>
</gene>
<dbReference type="InterPro" id="IPR003165">
    <property type="entry name" value="Piwi"/>
</dbReference>
<keyword evidence="5" id="KW-1185">Reference proteome</keyword>
<dbReference type="InterPro" id="IPR036397">
    <property type="entry name" value="RNaseH_sf"/>
</dbReference>
<name>A0ABM9AKG1_9BACT</name>
<evidence type="ECO:0000313" key="4">
    <source>
        <dbReference type="EMBL" id="CAH0994226.1"/>
    </source>
</evidence>
<dbReference type="PROSITE" id="PS50822">
    <property type="entry name" value="PIWI"/>
    <property type="match status" value="1"/>
</dbReference>
<dbReference type="EMBL" id="CAKLPY010000001">
    <property type="protein sequence ID" value="CAH0994226.1"/>
    <property type="molecule type" value="Genomic_DNA"/>
</dbReference>